<evidence type="ECO:0000313" key="5">
    <source>
        <dbReference type="Proteomes" id="UP001059844"/>
    </source>
</evidence>
<keyword evidence="5" id="KW-1185">Reference proteome</keyword>
<dbReference type="InterPro" id="IPR032675">
    <property type="entry name" value="LRR_dom_sf"/>
</dbReference>
<name>A0ABY5IVD7_9FLAO</name>
<dbReference type="InterPro" id="IPR000157">
    <property type="entry name" value="TIR_dom"/>
</dbReference>
<dbReference type="PANTHER" id="PTHR48051:SF1">
    <property type="entry name" value="RAS SUPPRESSOR PROTEIN 1"/>
    <property type="match status" value="1"/>
</dbReference>
<dbReference type="InterPro" id="IPR050216">
    <property type="entry name" value="LRR_domain-containing"/>
</dbReference>
<accession>A0ABY5IVD7</accession>
<dbReference type="InterPro" id="IPR035897">
    <property type="entry name" value="Toll_tir_struct_dom_sf"/>
</dbReference>
<keyword evidence="1" id="KW-0433">Leucine-rich repeat</keyword>
<evidence type="ECO:0000256" key="1">
    <source>
        <dbReference type="ARBA" id="ARBA00022614"/>
    </source>
</evidence>
<dbReference type="Pfam" id="PF16095">
    <property type="entry name" value="COR-A"/>
    <property type="match status" value="1"/>
</dbReference>
<dbReference type="InterPro" id="IPR027417">
    <property type="entry name" value="P-loop_NTPase"/>
</dbReference>
<dbReference type="Pfam" id="PF13676">
    <property type="entry name" value="TIR_2"/>
    <property type="match status" value="1"/>
</dbReference>
<dbReference type="SUPFAM" id="SSF52058">
    <property type="entry name" value="L domain-like"/>
    <property type="match status" value="1"/>
</dbReference>
<dbReference type="InterPro" id="IPR003591">
    <property type="entry name" value="Leu-rich_rpt_typical-subtyp"/>
</dbReference>
<dbReference type="Gene3D" id="3.40.50.300">
    <property type="entry name" value="P-loop containing nucleotide triphosphate hydrolases"/>
    <property type="match status" value="1"/>
</dbReference>
<dbReference type="SMART" id="SM00365">
    <property type="entry name" value="LRR_SD22"/>
    <property type="match status" value="4"/>
</dbReference>
<dbReference type="Pfam" id="PF08477">
    <property type="entry name" value="Roc"/>
    <property type="match status" value="1"/>
</dbReference>
<dbReference type="Proteomes" id="UP001059844">
    <property type="component" value="Chromosome"/>
</dbReference>
<dbReference type="PROSITE" id="PS50104">
    <property type="entry name" value="TIR"/>
    <property type="match status" value="1"/>
</dbReference>
<dbReference type="InterPro" id="IPR043472">
    <property type="entry name" value="Macro_dom-like"/>
</dbReference>
<organism evidence="4 5">
    <name type="scientific">Flavobacterium cerinum</name>
    <dbReference type="NCBI Taxonomy" id="2502784"/>
    <lineage>
        <taxon>Bacteria</taxon>
        <taxon>Pseudomonadati</taxon>
        <taxon>Bacteroidota</taxon>
        <taxon>Flavobacteriia</taxon>
        <taxon>Flavobacteriales</taxon>
        <taxon>Flavobacteriaceae</taxon>
        <taxon>Flavobacterium</taxon>
    </lineage>
</organism>
<dbReference type="InterPro" id="IPR032171">
    <property type="entry name" value="COR-A"/>
</dbReference>
<dbReference type="PROSITE" id="PS51450">
    <property type="entry name" value="LRR"/>
    <property type="match status" value="4"/>
</dbReference>
<dbReference type="SUPFAM" id="SSF52540">
    <property type="entry name" value="P-loop containing nucleoside triphosphate hydrolases"/>
    <property type="match status" value="1"/>
</dbReference>
<proteinExistence type="predicted"/>
<dbReference type="InterPro" id="IPR025875">
    <property type="entry name" value="Leu-rich_rpt_4"/>
</dbReference>
<evidence type="ECO:0000256" key="2">
    <source>
        <dbReference type="ARBA" id="ARBA00022737"/>
    </source>
</evidence>
<dbReference type="PANTHER" id="PTHR48051">
    <property type="match status" value="1"/>
</dbReference>
<dbReference type="EMBL" id="CP101751">
    <property type="protein sequence ID" value="UUC46765.1"/>
    <property type="molecule type" value="Genomic_DNA"/>
</dbReference>
<dbReference type="Gene3D" id="3.40.50.10140">
    <property type="entry name" value="Toll/interleukin-1 receptor homology (TIR) domain"/>
    <property type="match status" value="1"/>
</dbReference>
<evidence type="ECO:0000259" key="3">
    <source>
        <dbReference type="PROSITE" id="PS50104"/>
    </source>
</evidence>
<gene>
    <name evidence="4" type="ORF">NOX80_06080</name>
</gene>
<reference evidence="4" key="1">
    <citation type="submission" date="2022-07" db="EMBL/GenBank/DDBJ databases">
        <title>Isolation, identification, and degradation of a PFOSA degrading strain from sewage treatment plant.</title>
        <authorList>
            <person name="Zhang L."/>
            <person name="Huo Y."/>
        </authorList>
    </citation>
    <scope>NUCLEOTIDE SEQUENCE</scope>
    <source>
        <strain evidence="4">C1</strain>
    </source>
</reference>
<dbReference type="RefSeq" id="WP_256552419.1">
    <property type="nucleotide sequence ID" value="NZ_CP101751.1"/>
</dbReference>
<keyword evidence="2" id="KW-0677">Repeat</keyword>
<dbReference type="SMART" id="SM00369">
    <property type="entry name" value="LRR_TYP"/>
    <property type="match status" value="3"/>
</dbReference>
<sequence length="1363" mass="159064">MNDFLNDNIFDVDCDLLLIPISTAGTISNSFRSGLDELDIPTDLWKDKDYELGDIKILPKKSKNKFIAFVCTVDGYDSAYYAIRLIGKRLAEKVIELEGIREIATPILGTGAGKLQPHLSLNIMRSAFYENKNVGGIRLTFCTPDEEVHYSIKNQILDIDTPSGQLVIEAELPNIRINEFIERIQYDKEFYYKLAVEKFNEYLEYESLDENFYKNLSEQFETSGITFKEFINSNLSAEQFKFTTLCGELVAYIDYNAYHKNIWNKYPDKRILARAAVRQNNWFINLIKYKQTNNLNAVSSSIKNALIYLKSPSSNFTMLSERHRKKVFENVFPDKNYNEGFEQLVLSFFRQLGIKSQNPENFGALCSRVLYLPFIKPIWNTSITKDKDSLFEEQGDFTDLSRVSLLIEECLKTKSKKLDIGNCGLNDLTIIPELFECTHLEELILSNEWAVYKDETWQRETSKNKGTPNNISVIPETISQLSELRILICGGDWNIFKNKKWNRWGISTLASITKLKKLEQLNISNNQLKSLTGLNKLDSLTFAHLNNNEISKLESLNNLQNLKELNLSNNEITRVELLSILQNIQTLDLHHNSIKDLSPIKNIIERIGIINDKWEVNTVNIAKNPLEHPPMEVVNLGQKAVLGVLQDIKDRGSYKNKDIKIILVGNSEVGKSTLVKYLDKEKDLEVEHLPTLWMAEKEIKSKYSIKAIDGECLLHVFDFGGHDYYHDTHHLLYGTNTIYLLLWDDKTNNLELRKTCQKSKDGEEVEIETQDYPLKYWLDSVKFHTKDVEADNFEFELDREVTYNSSLLVIQNKVSDASKTIFLDNNQLKTDYPFIYDIINISIKNPQRNLKHFDNLFDEMLNNMKIIGAILPRFYEPIKRNIATYNEKPILTFIEFLDYCNKTLRNPIDEDQCRRLVKYLNQVGMLLYSDKTSEEKVYINKKWLIDNMHKILEKLTDKKGKFDKSYAVNILGAKEEMVDDILTMMQEFRMIFKHPYSDTFIAPLYLPLMPDGKVNLFLNKKQIPFRRFEYNGFIHKSVILDIFQKFGTQYPLDKNNDLYYYWKNGLVIKNPTTEEIVMIKFHLGNANGNACIDIYDLTNHKESGFRDEVINYIREVNQDYELEEMVTLDGEEYISKELLEENAKIGKHIFSEKKLSEPLKSKQHQKLFKLKDYMEFIDTPVKKKKVVISYSKFDIDQVNLFIRHLQSLVDWDLIEEPWCCEHLITGVEWDQEIQSRFDNADIIFFMISTNLLSTKYVMDNEVKPAIERYDRDKSSVKIVPIILEYCDWARRNPINLQRFSAMPFKGKPVSDFSDKSIVWYEIIQAIRIMIENNISLEKSGKPNREIQDLYERQVKGKLDNNSI</sequence>
<dbReference type="InterPro" id="IPR001611">
    <property type="entry name" value="Leu-rich_rpt"/>
</dbReference>
<dbReference type="SUPFAM" id="SSF52949">
    <property type="entry name" value="Macro domain-like"/>
    <property type="match status" value="1"/>
</dbReference>
<protein>
    <submittedName>
        <fullName evidence="4">Leucine-rich repeat domain-containing protein</fullName>
    </submittedName>
</protein>
<dbReference type="Gene3D" id="3.80.10.10">
    <property type="entry name" value="Ribonuclease Inhibitor"/>
    <property type="match status" value="1"/>
</dbReference>
<evidence type="ECO:0000313" key="4">
    <source>
        <dbReference type="EMBL" id="UUC46765.1"/>
    </source>
</evidence>
<dbReference type="SUPFAM" id="SSF52200">
    <property type="entry name" value="Toll/Interleukin receptor TIR domain"/>
    <property type="match status" value="1"/>
</dbReference>
<feature type="domain" description="TIR" evidence="3">
    <location>
        <begin position="1182"/>
        <end position="1326"/>
    </location>
</feature>
<dbReference type="Pfam" id="PF12799">
    <property type="entry name" value="LRR_4"/>
    <property type="match status" value="1"/>
</dbReference>